<gene>
    <name evidence="2" type="ORF">DERYTH_LOCUS18617</name>
</gene>
<keyword evidence="1" id="KW-0732">Signal</keyword>
<keyword evidence="3" id="KW-1185">Reference proteome</keyword>
<dbReference type="OrthoDB" id="2392981at2759"/>
<evidence type="ECO:0000256" key="1">
    <source>
        <dbReference type="SAM" id="SignalP"/>
    </source>
</evidence>
<reference evidence="2" key="1">
    <citation type="submission" date="2021-06" db="EMBL/GenBank/DDBJ databases">
        <authorList>
            <person name="Kallberg Y."/>
            <person name="Tangrot J."/>
            <person name="Rosling A."/>
        </authorList>
    </citation>
    <scope>NUCLEOTIDE SEQUENCE</scope>
    <source>
        <strain evidence="2">MA453B</strain>
    </source>
</reference>
<dbReference type="AlphaFoldDB" id="A0A9N9NZB1"/>
<name>A0A9N9NZB1_9GLOM</name>
<dbReference type="EMBL" id="CAJVPY010019112">
    <property type="protein sequence ID" value="CAG8770232.1"/>
    <property type="molecule type" value="Genomic_DNA"/>
</dbReference>
<dbReference type="Proteomes" id="UP000789405">
    <property type="component" value="Unassembled WGS sequence"/>
</dbReference>
<sequence>MNRNLIFTFILLIALSVTNAIPLEKRSTDFTFGCVDGFRNPIDAINASVSPDPVISGKNVTFSVSGTLSHKINKNGRILISFFDASLVLIEGHGAQAPKTKAKRQFQANTTFKAPNDLPSQYSIQVLVANPSNPPNKEKDIIGCRIADASSF</sequence>
<evidence type="ECO:0000313" key="3">
    <source>
        <dbReference type="Proteomes" id="UP000789405"/>
    </source>
</evidence>
<protein>
    <submittedName>
        <fullName evidence="2">15004_t:CDS:1</fullName>
    </submittedName>
</protein>
<accession>A0A9N9NZB1</accession>
<feature type="signal peptide" evidence="1">
    <location>
        <begin position="1"/>
        <end position="20"/>
    </location>
</feature>
<comment type="caution">
    <text evidence="2">The sequence shown here is derived from an EMBL/GenBank/DDBJ whole genome shotgun (WGS) entry which is preliminary data.</text>
</comment>
<proteinExistence type="predicted"/>
<organism evidence="2 3">
    <name type="scientific">Dentiscutata erythropus</name>
    <dbReference type="NCBI Taxonomy" id="1348616"/>
    <lineage>
        <taxon>Eukaryota</taxon>
        <taxon>Fungi</taxon>
        <taxon>Fungi incertae sedis</taxon>
        <taxon>Mucoromycota</taxon>
        <taxon>Glomeromycotina</taxon>
        <taxon>Glomeromycetes</taxon>
        <taxon>Diversisporales</taxon>
        <taxon>Gigasporaceae</taxon>
        <taxon>Dentiscutata</taxon>
    </lineage>
</organism>
<feature type="chain" id="PRO_5040349164" evidence="1">
    <location>
        <begin position="21"/>
        <end position="152"/>
    </location>
</feature>
<evidence type="ECO:0000313" key="2">
    <source>
        <dbReference type="EMBL" id="CAG8770232.1"/>
    </source>
</evidence>